<dbReference type="SUPFAM" id="SSF55785">
    <property type="entry name" value="PYP-like sensor domain (PAS domain)"/>
    <property type="match status" value="1"/>
</dbReference>
<dbReference type="InterPro" id="IPR003661">
    <property type="entry name" value="HisK_dim/P_dom"/>
</dbReference>
<keyword evidence="19" id="KW-1185">Reference proteome</keyword>
<dbReference type="InterPro" id="IPR005467">
    <property type="entry name" value="His_kinase_dom"/>
</dbReference>
<dbReference type="SUPFAM" id="SSF52172">
    <property type="entry name" value="CheY-like"/>
    <property type="match status" value="2"/>
</dbReference>
<keyword evidence="3 15" id="KW-0597">Phosphoprotein</keyword>
<comment type="subunit">
    <text evidence="12">At low DSF concentrations, interacts with RpfF.</text>
</comment>
<dbReference type="Pfam" id="PF00072">
    <property type="entry name" value="Response_reg"/>
    <property type="match status" value="2"/>
</dbReference>
<dbReference type="Gene3D" id="3.30.565.10">
    <property type="entry name" value="Histidine kinase-like ATPase, C-terminal domain"/>
    <property type="match status" value="1"/>
</dbReference>
<keyword evidence="6" id="KW-0547">Nucleotide-binding</keyword>
<dbReference type="PANTHER" id="PTHR45339:SF1">
    <property type="entry name" value="HYBRID SIGNAL TRANSDUCTION HISTIDINE KINASE J"/>
    <property type="match status" value="1"/>
</dbReference>
<evidence type="ECO:0000256" key="3">
    <source>
        <dbReference type="ARBA" id="ARBA00022553"/>
    </source>
</evidence>
<evidence type="ECO:0000256" key="4">
    <source>
        <dbReference type="ARBA" id="ARBA00022679"/>
    </source>
</evidence>
<dbReference type="PANTHER" id="PTHR45339">
    <property type="entry name" value="HYBRID SIGNAL TRANSDUCTION HISTIDINE KINASE J"/>
    <property type="match status" value="1"/>
</dbReference>
<dbReference type="InterPro" id="IPR001789">
    <property type="entry name" value="Sig_transdc_resp-reg_receiver"/>
</dbReference>
<keyword evidence="8" id="KW-0067">ATP-binding</keyword>
<evidence type="ECO:0000313" key="20">
    <source>
        <dbReference type="RefSeq" id="WP_051378695.1"/>
    </source>
</evidence>
<feature type="domain" description="Response regulatory" evidence="18">
    <location>
        <begin position="1050"/>
        <end position="1168"/>
    </location>
</feature>
<dbReference type="CDD" id="cd00082">
    <property type="entry name" value="HisKA"/>
    <property type="match status" value="1"/>
</dbReference>
<keyword evidence="16" id="KW-0812">Transmembrane</keyword>
<dbReference type="OrthoDB" id="8670869at2"/>
<dbReference type="SUPFAM" id="SSF47384">
    <property type="entry name" value="Homodimeric domain of signal transducing histidine kinase"/>
    <property type="match status" value="1"/>
</dbReference>
<comment type="function">
    <text evidence="11">Member of the two-component regulatory system BvgS/BvgA. Phosphorylates BvgA via a four-step phosphorelay in response to environmental signals.</text>
</comment>
<dbReference type="FunFam" id="1.10.287.130:FF:000002">
    <property type="entry name" value="Two-component osmosensing histidine kinase"/>
    <property type="match status" value="1"/>
</dbReference>
<dbReference type="GO" id="GO:0000155">
    <property type="term" value="F:phosphorelay sensor kinase activity"/>
    <property type="evidence" value="ECO:0007669"/>
    <property type="project" value="InterPro"/>
</dbReference>
<dbReference type="GO" id="GO:0005524">
    <property type="term" value="F:ATP binding"/>
    <property type="evidence" value="ECO:0007669"/>
    <property type="project" value="UniProtKB-KW"/>
</dbReference>
<dbReference type="InterPro" id="IPR004358">
    <property type="entry name" value="Sig_transdc_His_kin-like_C"/>
</dbReference>
<dbReference type="SMART" id="SM00388">
    <property type="entry name" value="HisKA"/>
    <property type="match status" value="1"/>
</dbReference>
<dbReference type="AlphaFoldDB" id="A0A8B6X9N5"/>
<comment type="catalytic activity">
    <reaction evidence="1">
        <text>ATP + protein L-histidine = ADP + protein N-phospho-L-histidine.</text>
        <dbReference type="EC" id="2.7.13.3"/>
    </reaction>
</comment>
<feature type="transmembrane region" description="Helical" evidence="16">
    <location>
        <begin position="20"/>
        <end position="39"/>
    </location>
</feature>
<evidence type="ECO:0000256" key="11">
    <source>
        <dbReference type="ARBA" id="ARBA00058004"/>
    </source>
</evidence>
<keyword evidence="16" id="KW-0472">Membrane</keyword>
<evidence type="ECO:0000259" key="18">
    <source>
        <dbReference type="PROSITE" id="PS50110"/>
    </source>
</evidence>
<evidence type="ECO:0000256" key="6">
    <source>
        <dbReference type="ARBA" id="ARBA00022741"/>
    </source>
</evidence>
<dbReference type="CDD" id="cd16922">
    <property type="entry name" value="HATPase_EvgS-ArcB-TorS-like"/>
    <property type="match status" value="1"/>
</dbReference>
<accession>A0A8B6X9N5</accession>
<evidence type="ECO:0000256" key="13">
    <source>
        <dbReference type="ARBA" id="ARBA00068150"/>
    </source>
</evidence>
<evidence type="ECO:0000256" key="12">
    <source>
        <dbReference type="ARBA" id="ARBA00064003"/>
    </source>
</evidence>
<dbReference type="RefSeq" id="WP_051378695.1">
    <property type="nucleotide sequence ID" value="NZ_AXWS01000013.1"/>
</dbReference>
<dbReference type="Pfam" id="PF02518">
    <property type="entry name" value="HATPase_c"/>
    <property type="match status" value="1"/>
</dbReference>
<reference evidence="20" key="1">
    <citation type="journal article" date="1995" name="J. Mol. Evol.">
        <title>Response regulators of bacterial signal transduction systems: selective domain shuffling during evolution.</title>
        <authorList>
            <person name="Pao G.M."/>
            <person name="Saier M.H. Jr."/>
        </authorList>
    </citation>
    <scope>NUCLEOTIDE SEQUENCE</scope>
</reference>
<dbReference type="CDD" id="cd17546">
    <property type="entry name" value="REC_hyHK_CKI1_RcsC-like"/>
    <property type="match status" value="2"/>
</dbReference>
<dbReference type="Pfam" id="PF00512">
    <property type="entry name" value="HisKA"/>
    <property type="match status" value="1"/>
</dbReference>
<dbReference type="EC" id="2.7.13.3" evidence="2"/>
<dbReference type="InterPro" id="IPR003594">
    <property type="entry name" value="HATPase_dom"/>
</dbReference>
<feature type="domain" description="Response regulatory" evidence="18">
    <location>
        <begin position="862"/>
        <end position="984"/>
    </location>
</feature>
<keyword evidence="10" id="KW-0843">Virulence</keyword>
<dbReference type="SUPFAM" id="SSF55874">
    <property type="entry name" value="ATPase domain of HSP90 chaperone/DNA topoisomerase II/histidine kinase"/>
    <property type="match status" value="1"/>
</dbReference>
<dbReference type="InterPro" id="IPR036890">
    <property type="entry name" value="HATPase_C_sf"/>
</dbReference>
<evidence type="ECO:0000313" key="19">
    <source>
        <dbReference type="Proteomes" id="UP000675920"/>
    </source>
</evidence>
<evidence type="ECO:0000256" key="9">
    <source>
        <dbReference type="ARBA" id="ARBA00023012"/>
    </source>
</evidence>
<dbReference type="InterPro" id="IPR000014">
    <property type="entry name" value="PAS"/>
</dbReference>
<feature type="modified residue" description="4-aspartylphosphate" evidence="15">
    <location>
        <position position="1101"/>
    </location>
</feature>
<dbReference type="Proteomes" id="UP000675920">
    <property type="component" value="Unplaced"/>
</dbReference>
<sequence length="1182" mass="126883">MTITTATGAARPAPKARRHHLLAALVWAVFVAALALLAGRIRLNAYYESLSTESGERAIGAVRSVETSFRQWSALAVMLSHQSQVTDYARRGLGGPPCVRRDAAGREQLRATFVARPEVRAISAWLDSLRADFPVQQATITDGCGVSTAHSGLATGVIDTIGRDLSARPAISAALADGRGYMYSVGTQSGRRGFSFGARIGPADRPQGVLLIKFEPEAFEHLFAEGTGDVVVMTDADGVILSSNRAGLELRRLPFIEPAAGADARMRASFRDLPAPLDWQPLALPSAAIEGGVSIDDRRHLLRSSKVPGYPYRVWVLRPLDDETSLMLGSFNFALLLVVLGWGALAISWRAHEREHVVGETRRELLDMIGALPLTLFRYRVGPEGERRFLFLGGRERPFGDSIAAEGEAAAEPWRRMGLDPDAPPVEPVLRPVAGEGGQRWIATHSHARTESDGHSRTYDGYWLDETERHAAVLRFESAFANAPIGFVFFDPEEGIRRCNPAAVRLFGATSDRQLIGLKPWEPPLSPPVQPDGRASATDAPADFFAALERDGIAGPRDWTHERLDGGPSGILSVTALRLADSGPGRFFSIMEDVSARRQSEQALQAASQAALDATRAKSAFLANMSHEIRTPMNAIIGMTQLALIRDPEARNRDQIEKAHRAALDLLQLLDDVLDMSKIEAGRMELEHIEFDPERVLADALDLLAVTAERKGLELLADLDGSLPAGLVGDPMRLRQVIVNLGGNAIKFTERGSVTIGLTAAPAPGGGVLLSGWVRDTGIGIAPPAMTRLFEPFSQADGSTTRRFGGSGLGLSICREIVQHMHGRIWAESRPGEGSTFHFHVRLALGAGASRPNRWHEMRGARLLLVDDSADAREVIGAMAEGLGLAVDRAADGISALALASAVRECWDWLLIDWRMPGIDGIETARQLGELLAARFAGRVPKLLLVTASDRVEALRAAAGSSVTEVLAKPVTPSSLHDCLLRTRLAPEVRATATPNGARADMAATADASARPAPAADGADPAGGAVLQGLADPPAAVPVTPEADALRGLRVLVVDDNPVNLEVARELLRHAGVEVTALDSGTAALARLDADAAAFDCVLLDVQMPGMDGHAVVRAIRERPALAGLPVIAMTADVLAEDRARAFDAGMDDHLGKPLDVVRLYATLGRWARRRRQGRWVTPARR</sequence>
<evidence type="ECO:0000256" key="10">
    <source>
        <dbReference type="ARBA" id="ARBA00023026"/>
    </source>
</evidence>
<evidence type="ECO:0000256" key="1">
    <source>
        <dbReference type="ARBA" id="ARBA00000085"/>
    </source>
</evidence>
<dbReference type="InterPro" id="IPR036097">
    <property type="entry name" value="HisK_dim/P_sf"/>
</dbReference>
<dbReference type="Gene3D" id="3.30.450.20">
    <property type="entry name" value="PAS domain"/>
    <property type="match status" value="2"/>
</dbReference>
<dbReference type="InterPro" id="IPR011006">
    <property type="entry name" value="CheY-like_superfamily"/>
</dbReference>
<dbReference type="PROSITE" id="PS50110">
    <property type="entry name" value="RESPONSE_REGULATORY"/>
    <property type="match status" value="2"/>
</dbReference>
<evidence type="ECO:0000256" key="16">
    <source>
        <dbReference type="SAM" id="Phobius"/>
    </source>
</evidence>
<evidence type="ECO:0000259" key="17">
    <source>
        <dbReference type="PROSITE" id="PS50109"/>
    </source>
</evidence>
<evidence type="ECO:0000256" key="2">
    <source>
        <dbReference type="ARBA" id="ARBA00012438"/>
    </source>
</evidence>
<reference evidence="20" key="2">
    <citation type="submission" date="2025-08" db="UniProtKB">
        <authorList>
            <consortium name="RefSeq"/>
        </authorList>
    </citation>
    <scope>IDENTIFICATION</scope>
</reference>
<name>A0A8B6X9N5_9BURK</name>
<keyword evidence="5" id="KW-0732">Signal</keyword>
<feature type="domain" description="Histidine kinase" evidence="17">
    <location>
        <begin position="624"/>
        <end position="845"/>
    </location>
</feature>
<evidence type="ECO:0000256" key="5">
    <source>
        <dbReference type="ARBA" id="ARBA00022729"/>
    </source>
</evidence>
<dbReference type="SMART" id="SM00091">
    <property type="entry name" value="PAS"/>
    <property type="match status" value="2"/>
</dbReference>
<proteinExistence type="predicted"/>
<dbReference type="FunFam" id="3.30.565.10:FF:000010">
    <property type="entry name" value="Sensor histidine kinase RcsC"/>
    <property type="match status" value="1"/>
</dbReference>
<dbReference type="Pfam" id="PF13188">
    <property type="entry name" value="PAS_8"/>
    <property type="match status" value="1"/>
</dbReference>
<keyword evidence="4" id="KW-0808">Transferase</keyword>
<dbReference type="PROSITE" id="PS50109">
    <property type="entry name" value="HIS_KIN"/>
    <property type="match status" value="1"/>
</dbReference>
<keyword evidence="7" id="KW-0418">Kinase</keyword>
<feature type="modified residue" description="4-aspartylphosphate" evidence="15">
    <location>
        <position position="913"/>
    </location>
</feature>
<dbReference type="Gene3D" id="1.10.287.130">
    <property type="match status" value="1"/>
</dbReference>
<dbReference type="SMART" id="SM00387">
    <property type="entry name" value="HATPase_c"/>
    <property type="match status" value="1"/>
</dbReference>
<keyword evidence="9" id="KW-0902">Two-component regulatory system</keyword>
<evidence type="ECO:0000256" key="8">
    <source>
        <dbReference type="ARBA" id="ARBA00022840"/>
    </source>
</evidence>
<keyword evidence="16" id="KW-1133">Transmembrane helix</keyword>
<evidence type="ECO:0000256" key="14">
    <source>
        <dbReference type="ARBA" id="ARBA00070152"/>
    </source>
</evidence>
<evidence type="ECO:0000256" key="15">
    <source>
        <dbReference type="PROSITE-ProRule" id="PRU00169"/>
    </source>
</evidence>
<evidence type="ECO:0000256" key="7">
    <source>
        <dbReference type="ARBA" id="ARBA00022777"/>
    </source>
</evidence>
<organism evidence="19 20">
    <name type="scientific">Derxia gummosa DSM 723</name>
    <dbReference type="NCBI Taxonomy" id="1121388"/>
    <lineage>
        <taxon>Bacteria</taxon>
        <taxon>Pseudomonadati</taxon>
        <taxon>Pseudomonadota</taxon>
        <taxon>Betaproteobacteria</taxon>
        <taxon>Burkholderiales</taxon>
        <taxon>Alcaligenaceae</taxon>
        <taxon>Derxia</taxon>
    </lineage>
</organism>
<protein>
    <recommendedName>
        <fullName evidence="13">Sensory/regulatory protein RpfC</fullName>
        <ecNumber evidence="2">2.7.13.3</ecNumber>
    </recommendedName>
    <alternativeName>
        <fullName evidence="14">Virulence sensor protein BvgS</fullName>
    </alternativeName>
</protein>
<dbReference type="PRINTS" id="PR00344">
    <property type="entry name" value="BCTRLSENSOR"/>
</dbReference>
<dbReference type="SMART" id="SM00448">
    <property type="entry name" value="REC"/>
    <property type="match status" value="2"/>
</dbReference>
<dbReference type="InterPro" id="IPR035965">
    <property type="entry name" value="PAS-like_dom_sf"/>
</dbReference>
<dbReference type="Gene3D" id="3.40.50.2300">
    <property type="match status" value="2"/>
</dbReference>